<keyword evidence="4 5" id="KW-0326">Glycosidase</keyword>
<evidence type="ECO:0000259" key="7">
    <source>
        <dbReference type="PROSITE" id="PS51910"/>
    </source>
</evidence>
<dbReference type="Proteomes" id="UP001162156">
    <property type="component" value="Unassembled WGS sequence"/>
</dbReference>
<dbReference type="Pfam" id="PF00704">
    <property type="entry name" value="Glyco_hydro_18"/>
    <property type="match status" value="2"/>
</dbReference>
<dbReference type="SUPFAM" id="SSF51445">
    <property type="entry name" value="(Trans)glycosidases"/>
    <property type="match status" value="1"/>
</dbReference>
<comment type="caution">
    <text evidence="8">The sequence shown here is derived from an EMBL/GenBank/DDBJ whole genome shotgun (WGS) entry which is preliminary data.</text>
</comment>
<evidence type="ECO:0000313" key="9">
    <source>
        <dbReference type="Proteomes" id="UP001162156"/>
    </source>
</evidence>
<dbReference type="SMART" id="SM00636">
    <property type="entry name" value="Glyco_18"/>
    <property type="match status" value="1"/>
</dbReference>
<dbReference type="AlphaFoldDB" id="A0AAV8WNY1"/>
<evidence type="ECO:0000256" key="3">
    <source>
        <dbReference type="ARBA" id="ARBA00023180"/>
    </source>
</evidence>
<dbReference type="Gene3D" id="3.10.50.10">
    <property type="match status" value="1"/>
</dbReference>
<name>A0AAV8WNY1_9CUCU</name>
<dbReference type="InterPro" id="IPR050314">
    <property type="entry name" value="Glycosyl_Hydrlase_18"/>
</dbReference>
<keyword evidence="2 5" id="KW-0378">Hydrolase</keyword>
<evidence type="ECO:0000256" key="6">
    <source>
        <dbReference type="RuleBase" id="RU004453"/>
    </source>
</evidence>
<dbReference type="InterPro" id="IPR001223">
    <property type="entry name" value="Glyco_hydro18_cat"/>
</dbReference>
<evidence type="ECO:0000256" key="5">
    <source>
        <dbReference type="RuleBase" id="RU000489"/>
    </source>
</evidence>
<dbReference type="InterPro" id="IPR029070">
    <property type="entry name" value="Chitinase_insertion_sf"/>
</dbReference>
<dbReference type="GO" id="GO:0008061">
    <property type="term" value="F:chitin binding"/>
    <property type="evidence" value="ECO:0007669"/>
    <property type="project" value="InterPro"/>
</dbReference>
<dbReference type="PANTHER" id="PTHR11177:SF360">
    <property type="entry name" value="CHITINASE 4-RELATED"/>
    <property type="match status" value="1"/>
</dbReference>
<dbReference type="PANTHER" id="PTHR11177">
    <property type="entry name" value="CHITINASE"/>
    <property type="match status" value="1"/>
</dbReference>
<sequence>MFFFIGLYSRVVKLKLENPTLKILLSVGGVDAKLFSEMAGNSEKRTNFVQSTRIFIETFSFDGLDIDWEKPDANDAVRYVCNFTKYVDIFNVMCYNYYGAWSAYTGQNAALFEASIESSYEKHNLNVAASVQNWIDAGAPKEKLVIGIPFYGRSFTLLDADDHGLHAPISGAGIRVTPTYSQICADYNNWTTVWDNEQKSPYKYSGDQWLGYDDERSVRLKVTVN</sequence>
<dbReference type="InterPro" id="IPR017853">
    <property type="entry name" value="GH"/>
</dbReference>
<dbReference type="PROSITE" id="PS01095">
    <property type="entry name" value="GH18_1"/>
    <property type="match status" value="1"/>
</dbReference>
<evidence type="ECO:0000256" key="2">
    <source>
        <dbReference type="ARBA" id="ARBA00022801"/>
    </source>
</evidence>
<evidence type="ECO:0000313" key="8">
    <source>
        <dbReference type="EMBL" id="KAJ8928199.1"/>
    </source>
</evidence>
<dbReference type="GO" id="GO:0005975">
    <property type="term" value="P:carbohydrate metabolic process"/>
    <property type="evidence" value="ECO:0007669"/>
    <property type="project" value="InterPro"/>
</dbReference>
<dbReference type="GO" id="GO:0006032">
    <property type="term" value="P:chitin catabolic process"/>
    <property type="evidence" value="ECO:0007669"/>
    <property type="project" value="UniProtKB-ARBA"/>
</dbReference>
<dbReference type="Gene3D" id="3.20.20.80">
    <property type="entry name" value="Glycosidases"/>
    <property type="match status" value="2"/>
</dbReference>
<keyword evidence="9" id="KW-1185">Reference proteome</keyword>
<dbReference type="EMBL" id="JANEYF010005426">
    <property type="protein sequence ID" value="KAJ8928199.1"/>
    <property type="molecule type" value="Genomic_DNA"/>
</dbReference>
<reference evidence="8" key="1">
    <citation type="journal article" date="2023" name="Insect Mol. Biol.">
        <title>Genome sequencing provides insights into the evolution of gene families encoding plant cell wall-degrading enzymes in longhorned beetles.</title>
        <authorList>
            <person name="Shin N.R."/>
            <person name="Okamura Y."/>
            <person name="Kirsch R."/>
            <person name="Pauchet Y."/>
        </authorList>
    </citation>
    <scope>NUCLEOTIDE SEQUENCE</scope>
    <source>
        <strain evidence="8">RBIC_L_NR</strain>
    </source>
</reference>
<dbReference type="InterPro" id="IPR001579">
    <property type="entry name" value="Glyco_hydro_18_chit_AS"/>
</dbReference>
<gene>
    <name evidence="8" type="ORF">NQ314_019262</name>
</gene>
<proteinExistence type="inferred from homology"/>
<dbReference type="PROSITE" id="PS51910">
    <property type="entry name" value="GH18_2"/>
    <property type="match status" value="1"/>
</dbReference>
<evidence type="ECO:0000256" key="4">
    <source>
        <dbReference type="ARBA" id="ARBA00023295"/>
    </source>
</evidence>
<feature type="domain" description="GH18" evidence="7">
    <location>
        <begin position="1"/>
        <end position="225"/>
    </location>
</feature>
<organism evidence="8 9">
    <name type="scientific">Rhamnusium bicolor</name>
    <dbReference type="NCBI Taxonomy" id="1586634"/>
    <lineage>
        <taxon>Eukaryota</taxon>
        <taxon>Metazoa</taxon>
        <taxon>Ecdysozoa</taxon>
        <taxon>Arthropoda</taxon>
        <taxon>Hexapoda</taxon>
        <taxon>Insecta</taxon>
        <taxon>Pterygota</taxon>
        <taxon>Neoptera</taxon>
        <taxon>Endopterygota</taxon>
        <taxon>Coleoptera</taxon>
        <taxon>Polyphaga</taxon>
        <taxon>Cucujiformia</taxon>
        <taxon>Chrysomeloidea</taxon>
        <taxon>Cerambycidae</taxon>
        <taxon>Lepturinae</taxon>
        <taxon>Rhagiini</taxon>
        <taxon>Rhamnusium</taxon>
    </lineage>
</organism>
<dbReference type="InterPro" id="IPR011583">
    <property type="entry name" value="Chitinase_II/V-like_cat"/>
</dbReference>
<protein>
    <recommendedName>
        <fullName evidence="7">GH18 domain-containing protein</fullName>
    </recommendedName>
</protein>
<dbReference type="SUPFAM" id="SSF54556">
    <property type="entry name" value="Chitinase insertion domain"/>
    <property type="match status" value="1"/>
</dbReference>
<comment type="similarity">
    <text evidence="6">Belongs to the glycosyl hydrolase 18 family.</text>
</comment>
<accession>A0AAV8WNY1</accession>
<keyword evidence="3" id="KW-0325">Glycoprotein</keyword>
<dbReference type="GO" id="GO:0004568">
    <property type="term" value="F:chitinase activity"/>
    <property type="evidence" value="ECO:0007669"/>
    <property type="project" value="UniProtKB-ARBA"/>
</dbReference>
<keyword evidence="1" id="KW-0732">Signal</keyword>
<evidence type="ECO:0000256" key="1">
    <source>
        <dbReference type="ARBA" id="ARBA00022729"/>
    </source>
</evidence>
<dbReference type="FunFam" id="3.10.50.10:FF:000003">
    <property type="entry name" value="Class V chitinase CHIT5b"/>
    <property type="match status" value="1"/>
</dbReference>